<evidence type="ECO:0000313" key="2">
    <source>
        <dbReference type="EMBL" id="RLL93305.1"/>
    </source>
</evidence>
<dbReference type="Pfam" id="PF12511">
    <property type="entry name" value="DUF3716"/>
    <property type="match status" value="1"/>
</dbReference>
<gene>
    <name evidence="2" type="ORF">CFD26_102160</name>
</gene>
<feature type="compositionally biased region" description="Polar residues" evidence="1">
    <location>
        <begin position="7"/>
        <end position="19"/>
    </location>
</feature>
<name>A0A397I4R7_9EURO</name>
<dbReference type="InterPro" id="IPR022190">
    <property type="entry name" value="DUF3716"/>
</dbReference>
<evidence type="ECO:0000256" key="1">
    <source>
        <dbReference type="SAM" id="MobiDB-lite"/>
    </source>
</evidence>
<feature type="compositionally biased region" description="Low complexity" evidence="1">
    <location>
        <begin position="189"/>
        <end position="217"/>
    </location>
</feature>
<evidence type="ECO:0000313" key="3">
    <source>
        <dbReference type="Proteomes" id="UP000215289"/>
    </source>
</evidence>
<feature type="region of interest" description="Disordered" evidence="1">
    <location>
        <begin position="1"/>
        <end position="66"/>
    </location>
</feature>
<accession>A0A397I4R7</accession>
<dbReference type="OrthoDB" id="4511039at2759"/>
<comment type="caution">
    <text evidence="2">The sequence shown here is derived from an EMBL/GenBank/DDBJ whole genome shotgun (WGS) entry which is preliminary data.</text>
</comment>
<proteinExistence type="predicted"/>
<organism evidence="2 3">
    <name type="scientific">Aspergillus turcosus</name>
    <dbReference type="NCBI Taxonomy" id="1245748"/>
    <lineage>
        <taxon>Eukaryota</taxon>
        <taxon>Fungi</taxon>
        <taxon>Dikarya</taxon>
        <taxon>Ascomycota</taxon>
        <taxon>Pezizomycotina</taxon>
        <taxon>Eurotiomycetes</taxon>
        <taxon>Eurotiomycetidae</taxon>
        <taxon>Eurotiales</taxon>
        <taxon>Aspergillaceae</taxon>
        <taxon>Aspergillus</taxon>
        <taxon>Aspergillus subgen. Fumigati</taxon>
    </lineage>
</organism>
<dbReference type="Proteomes" id="UP000215289">
    <property type="component" value="Unassembled WGS sequence"/>
</dbReference>
<keyword evidence="3" id="KW-1185">Reference proteome</keyword>
<feature type="compositionally biased region" description="Low complexity" evidence="1">
    <location>
        <begin position="42"/>
        <end position="59"/>
    </location>
</feature>
<protein>
    <submittedName>
        <fullName evidence="2">Uncharacterized protein</fullName>
    </submittedName>
</protein>
<feature type="region of interest" description="Disordered" evidence="1">
    <location>
        <begin position="182"/>
        <end position="217"/>
    </location>
</feature>
<dbReference type="AlphaFoldDB" id="A0A397I4R7"/>
<dbReference type="EMBL" id="NIDN02000339">
    <property type="protein sequence ID" value="RLL93305.1"/>
    <property type="molecule type" value="Genomic_DNA"/>
</dbReference>
<reference evidence="2 3" key="1">
    <citation type="submission" date="2018-08" db="EMBL/GenBank/DDBJ databases">
        <title>Draft genome sequences of two Aspergillus turcosus clinical strains isolated from bronchoalveolar lavage fluid: one azole-susceptible and the other azole-resistant.</title>
        <authorList>
            <person name="Parent-Michaud M."/>
            <person name="Dufresne P.J."/>
            <person name="Fournier E."/>
            <person name="Martineau C."/>
            <person name="Moreira S."/>
            <person name="Perkins V."/>
            <person name="De Repentigny L."/>
            <person name="Dufresne S.F."/>
        </authorList>
    </citation>
    <scope>NUCLEOTIDE SEQUENCE [LARGE SCALE GENOMIC DNA]</scope>
    <source>
        <strain evidence="2">HMR AF 1038</strain>
    </source>
</reference>
<dbReference type="STRING" id="1245748.A0A397I4R7"/>
<sequence>MPEFDRQLQSPGSKMGSMTSKRKRDAPSTPRYIKIAPKPNNTAGSVAAATTAGETTSTTDPNTTAVLLPDGAPGGWADMAMDITCYEGKPSKPMEALAQMTAVREPAWRDSYHPVESFNLSRSVNWEALQVQCIGAVTAFPCEHCRRGKGPWAQCIMLQDYLCGSCANCHYSALGTHSTKPAKAAEENTAPPAASAMTASPAPRNAPAAVPSAAASHPYATRHATAIDSLKRAKRLDRMYQTTAIACNAAAAALASAASAMSYLAEEYADEAGIHRDVD</sequence>